<accession>M5RU33</accession>
<dbReference type="AlphaFoldDB" id="M5RU33"/>
<evidence type="ECO:0000313" key="2">
    <source>
        <dbReference type="EMBL" id="EMI17489.1"/>
    </source>
</evidence>
<gene>
    <name evidence="2" type="ORF">RMSM_05582</name>
</gene>
<evidence type="ECO:0000313" key="3">
    <source>
        <dbReference type="Proteomes" id="UP000011991"/>
    </source>
</evidence>
<keyword evidence="1" id="KW-0812">Transmembrane</keyword>
<sequence>MIANGVLVLVVSLATLLVDDTFAWGIVLMGGSLIFSGSTGFCGFAVIFARLERFRGKSKAP</sequence>
<name>M5RU33_9BACT</name>
<proteinExistence type="predicted"/>
<feature type="transmembrane region" description="Helical" evidence="1">
    <location>
        <begin position="33"/>
        <end position="51"/>
    </location>
</feature>
<keyword evidence="1" id="KW-1133">Transmembrane helix</keyword>
<evidence type="ECO:0008006" key="4">
    <source>
        <dbReference type="Google" id="ProtNLM"/>
    </source>
</evidence>
<keyword evidence="1" id="KW-0472">Membrane</keyword>
<dbReference type="Gene3D" id="6.10.140.1340">
    <property type="match status" value="1"/>
</dbReference>
<dbReference type="EMBL" id="ANOG01000792">
    <property type="protein sequence ID" value="EMI17489.1"/>
    <property type="molecule type" value="Genomic_DNA"/>
</dbReference>
<comment type="caution">
    <text evidence="2">The sequence shown here is derived from an EMBL/GenBank/DDBJ whole genome shotgun (WGS) entry which is preliminary data.</text>
</comment>
<organism evidence="2 3">
    <name type="scientific">Rhodopirellula maiorica SM1</name>
    <dbReference type="NCBI Taxonomy" id="1265738"/>
    <lineage>
        <taxon>Bacteria</taxon>
        <taxon>Pseudomonadati</taxon>
        <taxon>Planctomycetota</taxon>
        <taxon>Planctomycetia</taxon>
        <taxon>Pirellulales</taxon>
        <taxon>Pirellulaceae</taxon>
        <taxon>Novipirellula</taxon>
    </lineage>
</organism>
<dbReference type="Proteomes" id="UP000011991">
    <property type="component" value="Unassembled WGS sequence"/>
</dbReference>
<protein>
    <recommendedName>
        <fullName evidence="4">DUF2892 domain-containing protein</fullName>
    </recommendedName>
</protein>
<evidence type="ECO:0000256" key="1">
    <source>
        <dbReference type="SAM" id="Phobius"/>
    </source>
</evidence>
<keyword evidence="3" id="KW-1185">Reference proteome</keyword>
<dbReference type="PATRIC" id="fig|1265738.3.peg.5588"/>
<reference evidence="2 3" key="1">
    <citation type="journal article" date="2013" name="Mar. Genomics">
        <title>Expression of sulfatases in Rhodopirellula baltica and the diversity of sulfatases in the genus Rhodopirellula.</title>
        <authorList>
            <person name="Wegner C.E."/>
            <person name="Richter-Heitmann T."/>
            <person name="Klindworth A."/>
            <person name="Klockow C."/>
            <person name="Richter M."/>
            <person name="Achstetter T."/>
            <person name="Glockner F.O."/>
            <person name="Harder J."/>
        </authorList>
    </citation>
    <scope>NUCLEOTIDE SEQUENCE [LARGE SCALE GENOMIC DNA]</scope>
    <source>
        <strain evidence="2 3">SM1</strain>
    </source>
</reference>